<comment type="similarity">
    <text evidence="1">Belongs to the transferase hexapeptide repeat family.</text>
</comment>
<accession>A0ABX1QFL4</accession>
<dbReference type="CDD" id="cd04647">
    <property type="entry name" value="LbH_MAT_like"/>
    <property type="match status" value="1"/>
</dbReference>
<dbReference type="InterPro" id="IPR050179">
    <property type="entry name" value="Trans_hexapeptide_repeat"/>
</dbReference>
<dbReference type="SUPFAM" id="SSF51161">
    <property type="entry name" value="Trimeric LpxA-like enzymes"/>
    <property type="match status" value="1"/>
</dbReference>
<proteinExistence type="inferred from homology"/>
<protein>
    <submittedName>
        <fullName evidence="3">Acyltransferase</fullName>
    </submittedName>
</protein>
<keyword evidence="3" id="KW-0012">Acyltransferase</keyword>
<dbReference type="InterPro" id="IPR011004">
    <property type="entry name" value="Trimer_LpxA-like_sf"/>
</dbReference>
<dbReference type="Gene3D" id="2.160.10.10">
    <property type="entry name" value="Hexapeptide repeat proteins"/>
    <property type="match status" value="1"/>
</dbReference>
<keyword evidence="2" id="KW-1133">Transmembrane helix</keyword>
<sequence length="231" mass="24510">MRKISPGQIATFITILAIVLMLAAGTAWGTLGALPLGDFRGIAIVAAAAILVIVYGIAAYRLFLWLQPLPEGEIPHNSRAEFIYHVYLLFFLVLFYPLMRSGAVPVPILRLIYLALGARLGENTYSSGIILDPIFVEIGSNSIVGQFALLVPHVIEGEKLAHYPIRIGNNVTIGAHSCVLSGVTIGDGAIVATGAVVSKGTRIAPGEVWGGVPARRLQPQSQRDSSTAANS</sequence>
<keyword evidence="2" id="KW-0472">Membrane</keyword>
<dbReference type="InterPro" id="IPR001451">
    <property type="entry name" value="Hexapep"/>
</dbReference>
<dbReference type="GO" id="GO:0016746">
    <property type="term" value="F:acyltransferase activity"/>
    <property type="evidence" value="ECO:0007669"/>
    <property type="project" value="UniProtKB-KW"/>
</dbReference>
<dbReference type="PANTHER" id="PTHR43300">
    <property type="entry name" value="ACETYLTRANSFERASE"/>
    <property type="match status" value="1"/>
</dbReference>
<name>A0ABX1QFL4_9RHOO</name>
<evidence type="ECO:0000256" key="2">
    <source>
        <dbReference type="SAM" id="Phobius"/>
    </source>
</evidence>
<dbReference type="Pfam" id="PF14602">
    <property type="entry name" value="Hexapep_2"/>
    <property type="match status" value="1"/>
</dbReference>
<reference evidence="3 4" key="1">
    <citation type="submission" date="2019-12" db="EMBL/GenBank/DDBJ databases">
        <title>Comparative genomics gives insights into the taxonomy of the Azoarcus-Aromatoleum group and reveals separate origins of nif in the plant-associated Azoarcus and non-plant-associated Aromatoleum sub-groups.</title>
        <authorList>
            <person name="Lafos M."/>
            <person name="Maluk M."/>
            <person name="Batista M."/>
            <person name="Junghare M."/>
            <person name="Carmona M."/>
            <person name="Faoro H."/>
            <person name="Cruz L.M."/>
            <person name="Battistoni F."/>
            <person name="De Souza E."/>
            <person name="Pedrosa F."/>
            <person name="Chen W.-M."/>
            <person name="Poole P.S."/>
            <person name="Dixon R.A."/>
            <person name="James E.K."/>
        </authorList>
    </citation>
    <scope>NUCLEOTIDE SEQUENCE [LARGE SCALE GENOMIC DNA]</scope>
    <source>
        <strain evidence="3 4">22Lin</strain>
    </source>
</reference>
<evidence type="ECO:0000313" key="4">
    <source>
        <dbReference type="Proteomes" id="UP000648984"/>
    </source>
</evidence>
<evidence type="ECO:0000313" key="3">
    <source>
        <dbReference type="EMBL" id="NMG76287.1"/>
    </source>
</evidence>
<keyword evidence="4" id="KW-1185">Reference proteome</keyword>
<comment type="caution">
    <text evidence="3">The sequence shown here is derived from an EMBL/GenBank/DDBJ whole genome shotgun (WGS) entry which is preliminary data.</text>
</comment>
<feature type="transmembrane region" description="Helical" evidence="2">
    <location>
        <begin position="42"/>
        <end position="62"/>
    </location>
</feature>
<dbReference type="Proteomes" id="UP000648984">
    <property type="component" value="Unassembled WGS sequence"/>
</dbReference>
<keyword evidence="2" id="KW-0812">Transmembrane</keyword>
<dbReference type="EMBL" id="WTVQ01000029">
    <property type="protein sequence ID" value="NMG76287.1"/>
    <property type="molecule type" value="Genomic_DNA"/>
</dbReference>
<dbReference type="RefSeq" id="WP_169261429.1">
    <property type="nucleotide sequence ID" value="NZ_WTVQ01000029.1"/>
</dbReference>
<keyword evidence="3" id="KW-0808">Transferase</keyword>
<organism evidence="3 4">
    <name type="scientific">Aromatoleum diolicum</name>
    <dbReference type="NCBI Taxonomy" id="75796"/>
    <lineage>
        <taxon>Bacteria</taxon>
        <taxon>Pseudomonadati</taxon>
        <taxon>Pseudomonadota</taxon>
        <taxon>Betaproteobacteria</taxon>
        <taxon>Rhodocyclales</taxon>
        <taxon>Rhodocyclaceae</taxon>
        <taxon>Aromatoleum</taxon>
    </lineage>
</organism>
<feature type="transmembrane region" description="Helical" evidence="2">
    <location>
        <begin position="12"/>
        <end position="36"/>
    </location>
</feature>
<gene>
    <name evidence="3" type="ORF">GPA25_16120</name>
</gene>
<feature type="transmembrane region" description="Helical" evidence="2">
    <location>
        <begin position="82"/>
        <end position="99"/>
    </location>
</feature>
<evidence type="ECO:0000256" key="1">
    <source>
        <dbReference type="ARBA" id="ARBA00007274"/>
    </source>
</evidence>